<sequence>MKFSLILLGLSWLLRYTAWRNPVFRARLKEKTFVAQIKIADNSFGRFFSFQDGKVSSQAVIH</sequence>
<dbReference type="AlphaFoldDB" id="A0A381XTP3"/>
<dbReference type="EMBL" id="UINC01016243">
    <property type="protein sequence ID" value="SVA67781.1"/>
    <property type="molecule type" value="Genomic_DNA"/>
</dbReference>
<feature type="non-terminal residue" evidence="1">
    <location>
        <position position="62"/>
    </location>
</feature>
<organism evidence="1">
    <name type="scientific">marine metagenome</name>
    <dbReference type="NCBI Taxonomy" id="408172"/>
    <lineage>
        <taxon>unclassified sequences</taxon>
        <taxon>metagenomes</taxon>
        <taxon>ecological metagenomes</taxon>
    </lineage>
</organism>
<name>A0A381XTP3_9ZZZZ</name>
<gene>
    <name evidence="1" type="ORF">METZ01_LOCUS120635</name>
</gene>
<evidence type="ECO:0000313" key="1">
    <source>
        <dbReference type="EMBL" id="SVA67781.1"/>
    </source>
</evidence>
<protein>
    <submittedName>
        <fullName evidence="1">Uncharacterized protein</fullName>
    </submittedName>
</protein>
<proteinExistence type="predicted"/>
<reference evidence="1" key="1">
    <citation type="submission" date="2018-05" db="EMBL/GenBank/DDBJ databases">
        <authorList>
            <person name="Lanie J.A."/>
            <person name="Ng W.-L."/>
            <person name="Kazmierczak K.M."/>
            <person name="Andrzejewski T.M."/>
            <person name="Davidsen T.M."/>
            <person name="Wayne K.J."/>
            <person name="Tettelin H."/>
            <person name="Glass J.I."/>
            <person name="Rusch D."/>
            <person name="Podicherti R."/>
            <person name="Tsui H.-C.T."/>
            <person name="Winkler M.E."/>
        </authorList>
    </citation>
    <scope>NUCLEOTIDE SEQUENCE</scope>
</reference>
<accession>A0A381XTP3</accession>